<comment type="caution">
    <text evidence="1">The sequence shown here is derived from an EMBL/GenBank/DDBJ whole genome shotgun (WGS) entry which is preliminary data.</text>
</comment>
<evidence type="ECO:0000313" key="2">
    <source>
        <dbReference type="Proteomes" id="UP000310108"/>
    </source>
</evidence>
<sequence length="109" mass="12144">MPTTQEKKGLGPVCWSVPAATDDFPAFVFLVHRSLAYWATLPSSPRFDHDDDDEKTNTPLPSHEIRKRRGCCVDTGKEKPYPPCPASSVDLVCYQPPRCGSIQGGPWRK</sequence>
<evidence type="ECO:0000313" key="1">
    <source>
        <dbReference type="EMBL" id="TKW53016.1"/>
    </source>
</evidence>
<reference evidence="1 2" key="1">
    <citation type="journal article" date="2019" name="PLoS ONE">
        <title>Comparative genome analysis indicates high evolutionary potential of pathogenicity genes in Colletotrichum tanaceti.</title>
        <authorList>
            <person name="Lelwala R.V."/>
            <person name="Korhonen P.K."/>
            <person name="Young N.D."/>
            <person name="Scott J.B."/>
            <person name="Ades P.A."/>
            <person name="Gasser R.B."/>
            <person name="Taylor P.W.J."/>
        </authorList>
    </citation>
    <scope>NUCLEOTIDE SEQUENCE [LARGE SCALE GENOMIC DNA]</scope>
    <source>
        <strain evidence="1">BRIP57314</strain>
    </source>
</reference>
<accession>A0A4V6DGJ7</accession>
<gene>
    <name evidence="1" type="ORF">CTA1_12693</name>
</gene>
<dbReference type="Proteomes" id="UP000310108">
    <property type="component" value="Unassembled WGS sequence"/>
</dbReference>
<proteinExistence type="predicted"/>
<organism evidence="1 2">
    <name type="scientific">Colletotrichum tanaceti</name>
    <dbReference type="NCBI Taxonomy" id="1306861"/>
    <lineage>
        <taxon>Eukaryota</taxon>
        <taxon>Fungi</taxon>
        <taxon>Dikarya</taxon>
        <taxon>Ascomycota</taxon>
        <taxon>Pezizomycotina</taxon>
        <taxon>Sordariomycetes</taxon>
        <taxon>Hypocreomycetidae</taxon>
        <taxon>Glomerellales</taxon>
        <taxon>Glomerellaceae</taxon>
        <taxon>Colletotrichum</taxon>
        <taxon>Colletotrichum destructivum species complex</taxon>
    </lineage>
</organism>
<dbReference type="AlphaFoldDB" id="A0A4V6DGJ7"/>
<dbReference type="EMBL" id="PJEX01000210">
    <property type="protein sequence ID" value="TKW53016.1"/>
    <property type="molecule type" value="Genomic_DNA"/>
</dbReference>
<name>A0A4V6DGJ7_9PEZI</name>
<keyword evidence="2" id="KW-1185">Reference proteome</keyword>
<protein>
    <submittedName>
        <fullName evidence="1">Uncharacterized protein</fullName>
    </submittedName>
</protein>